<feature type="compositionally biased region" description="Basic and acidic residues" evidence="1">
    <location>
        <begin position="76"/>
        <end position="85"/>
    </location>
</feature>
<feature type="region of interest" description="Disordered" evidence="1">
    <location>
        <begin position="1"/>
        <end position="86"/>
    </location>
</feature>
<organism evidence="2">
    <name type="scientific">Blastocystis hominis</name>
    <dbReference type="NCBI Taxonomy" id="12968"/>
    <lineage>
        <taxon>Eukaryota</taxon>
        <taxon>Sar</taxon>
        <taxon>Stramenopiles</taxon>
        <taxon>Bigyra</taxon>
        <taxon>Opalozoa</taxon>
        <taxon>Opalinata</taxon>
        <taxon>Blastocystidae</taxon>
        <taxon>Blastocystis</taxon>
    </lineage>
</organism>
<proteinExistence type="predicted"/>
<name>D8M2C1_BLAHO</name>
<dbReference type="AlphaFoldDB" id="D8M2C1"/>
<sequence>MDIFEKRIDKGVSTRFLFAETDETPEQATGKMAGETPSETLDETPVEPNGETPHKTPSETPHKTPNETPSETPSETPDKTPRGKAGENALYRGFMEYMLAIAPGNAHAVDLALHYLEGTRGFEADPARAKEMLRESTAGLARFYLGVMSQSEELGGEDVEAAKMNFDAACRDNRGDVN</sequence>
<evidence type="ECO:0000256" key="1">
    <source>
        <dbReference type="SAM" id="MobiDB-lite"/>
    </source>
</evidence>
<evidence type="ECO:0000313" key="2">
    <source>
        <dbReference type="EMBL" id="CBK22216.2"/>
    </source>
</evidence>
<dbReference type="Proteomes" id="UP000008312">
    <property type="component" value="Unassembled WGS sequence"/>
</dbReference>
<evidence type="ECO:0000313" key="3">
    <source>
        <dbReference type="Proteomes" id="UP000008312"/>
    </source>
</evidence>
<dbReference type="InParanoid" id="D8M2C1"/>
<feature type="compositionally biased region" description="Basic and acidic residues" evidence="1">
    <location>
        <begin position="52"/>
        <end position="65"/>
    </location>
</feature>
<dbReference type="EMBL" id="FN668648">
    <property type="protein sequence ID" value="CBK22216.2"/>
    <property type="molecule type" value="Genomic_DNA"/>
</dbReference>
<accession>D8M2C1</accession>
<gene>
    <name evidence="2" type="ORF">GSBLH_T00002268001</name>
</gene>
<reference evidence="2" key="1">
    <citation type="submission" date="2010-02" db="EMBL/GenBank/DDBJ databases">
        <title>Sequencing and annotation of the Blastocystis hominis genome.</title>
        <authorList>
            <person name="Wincker P."/>
        </authorList>
    </citation>
    <scope>NUCLEOTIDE SEQUENCE</scope>
    <source>
        <strain evidence="2">Singapore isolate B</strain>
    </source>
</reference>
<keyword evidence="3" id="KW-1185">Reference proteome</keyword>
<feature type="compositionally biased region" description="Basic and acidic residues" evidence="1">
    <location>
        <begin position="1"/>
        <end position="12"/>
    </location>
</feature>
<protein>
    <submittedName>
        <fullName evidence="2">Uncharacterized protein</fullName>
    </submittedName>
</protein>
<feature type="compositionally biased region" description="Polar residues" evidence="1">
    <location>
        <begin position="66"/>
        <end position="75"/>
    </location>
</feature>
<dbReference type="GeneID" id="24919458"/>
<dbReference type="RefSeq" id="XP_012896264.1">
    <property type="nucleotide sequence ID" value="XM_013040810.1"/>
</dbReference>